<evidence type="ECO:0000256" key="11">
    <source>
        <dbReference type="ARBA" id="ARBA00048679"/>
    </source>
</evidence>
<keyword evidence="7" id="KW-0418">Kinase</keyword>
<evidence type="ECO:0000256" key="4">
    <source>
        <dbReference type="ARBA" id="ARBA00022527"/>
    </source>
</evidence>
<keyword evidence="9" id="KW-0464">Manganese</keyword>
<dbReference type="PROSITE" id="PS50816">
    <property type="entry name" value="NAF"/>
    <property type="match status" value="1"/>
</dbReference>
<dbReference type="PROSITE" id="PS50011">
    <property type="entry name" value="PROTEIN_KINASE_DOM"/>
    <property type="match status" value="1"/>
</dbReference>
<feature type="domain" description="NAF" evidence="16">
    <location>
        <begin position="307"/>
        <end position="331"/>
    </location>
</feature>
<comment type="catalytic activity">
    <reaction evidence="10">
        <text>L-threonyl-[protein] + ATP = O-phospho-L-threonyl-[protein] + ADP + H(+)</text>
        <dbReference type="Rhea" id="RHEA:46608"/>
        <dbReference type="Rhea" id="RHEA-COMP:11060"/>
        <dbReference type="Rhea" id="RHEA-COMP:11605"/>
        <dbReference type="ChEBI" id="CHEBI:15378"/>
        <dbReference type="ChEBI" id="CHEBI:30013"/>
        <dbReference type="ChEBI" id="CHEBI:30616"/>
        <dbReference type="ChEBI" id="CHEBI:61977"/>
        <dbReference type="ChEBI" id="CHEBI:456216"/>
        <dbReference type="EC" id="2.7.11.1"/>
    </reaction>
</comment>
<dbReference type="InterPro" id="IPR011009">
    <property type="entry name" value="Kinase-like_dom_sf"/>
</dbReference>
<dbReference type="CDD" id="cd12195">
    <property type="entry name" value="CIPK_C"/>
    <property type="match status" value="1"/>
</dbReference>
<reference evidence="18" key="1">
    <citation type="submission" date="2024-06" db="EMBL/GenBank/DDBJ databases">
        <authorList>
            <person name="Ryan C."/>
        </authorList>
    </citation>
    <scope>NUCLEOTIDE SEQUENCE [LARGE SCALE GENOMIC DNA]</scope>
</reference>
<dbReference type="Gene3D" id="1.10.510.10">
    <property type="entry name" value="Transferase(Phosphotransferase) domain 1"/>
    <property type="match status" value="1"/>
</dbReference>
<comment type="cofactor">
    <cofactor evidence="1">
        <name>Mn(2+)</name>
        <dbReference type="ChEBI" id="CHEBI:29035"/>
    </cofactor>
</comment>
<evidence type="ECO:0000256" key="10">
    <source>
        <dbReference type="ARBA" id="ARBA00047899"/>
    </source>
</evidence>
<comment type="catalytic activity">
    <reaction evidence="11">
        <text>L-seryl-[protein] + ATP = O-phospho-L-seryl-[protein] + ADP + H(+)</text>
        <dbReference type="Rhea" id="RHEA:17989"/>
        <dbReference type="Rhea" id="RHEA-COMP:9863"/>
        <dbReference type="Rhea" id="RHEA-COMP:11604"/>
        <dbReference type="ChEBI" id="CHEBI:15378"/>
        <dbReference type="ChEBI" id="CHEBI:29999"/>
        <dbReference type="ChEBI" id="CHEBI:30616"/>
        <dbReference type="ChEBI" id="CHEBI:83421"/>
        <dbReference type="ChEBI" id="CHEBI:456216"/>
        <dbReference type="EC" id="2.7.11.1"/>
    </reaction>
</comment>
<keyword evidence="8 12" id="KW-0067">ATP-binding</keyword>
<gene>
    <name evidence="17" type="ORF">URODEC1_LOCUS64097</name>
</gene>
<dbReference type="InterPro" id="IPR017441">
    <property type="entry name" value="Protein_kinase_ATP_BS"/>
</dbReference>
<feature type="region of interest" description="Disordered" evidence="14">
    <location>
        <begin position="335"/>
        <end position="362"/>
    </location>
</feature>
<evidence type="ECO:0000256" key="7">
    <source>
        <dbReference type="ARBA" id="ARBA00022777"/>
    </source>
</evidence>
<feature type="binding site" evidence="12">
    <location>
        <position position="52"/>
    </location>
    <ligand>
        <name>ATP</name>
        <dbReference type="ChEBI" id="CHEBI:30616"/>
    </ligand>
</feature>
<feature type="domain" description="Protein kinase" evidence="15">
    <location>
        <begin position="23"/>
        <end position="278"/>
    </location>
</feature>
<keyword evidence="18" id="KW-1185">Reference proteome</keyword>
<evidence type="ECO:0000259" key="15">
    <source>
        <dbReference type="PROSITE" id="PS50011"/>
    </source>
</evidence>
<reference evidence="17 18" key="2">
    <citation type="submission" date="2024-10" db="EMBL/GenBank/DDBJ databases">
        <authorList>
            <person name="Ryan C."/>
        </authorList>
    </citation>
    <scope>NUCLEOTIDE SEQUENCE [LARGE SCALE GENOMIC DNA]</scope>
</reference>
<evidence type="ECO:0000313" key="18">
    <source>
        <dbReference type="Proteomes" id="UP001497457"/>
    </source>
</evidence>
<dbReference type="FunFam" id="3.30.200.20:FF:000096">
    <property type="entry name" value="Non-specific serine/threonine protein kinase"/>
    <property type="match status" value="1"/>
</dbReference>
<dbReference type="SMART" id="SM00220">
    <property type="entry name" value="S_TKc"/>
    <property type="match status" value="1"/>
</dbReference>
<evidence type="ECO:0000256" key="12">
    <source>
        <dbReference type="PROSITE-ProRule" id="PRU10141"/>
    </source>
</evidence>
<dbReference type="GO" id="GO:0004674">
    <property type="term" value="F:protein serine/threonine kinase activity"/>
    <property type="evidence" value="ECO:0007669"/>
    <property type="project" value="UniProtKB-KW"/>
</dbReference>
<dbReference type="EMBL" id="OZ075135">
    <property type="protein sequence ID" value="CAL4998994.1"/>
    <property type="molecule type" value="Genomic_DNA"/>
</dbReference>
<evidence type="ECO:0000256" key="2">
    <source>
        <dbReference type="ARBA" id="ARBA00006234"/>
    </source>
</evidence>
<dbReference type="Gene3D" id="3.30.310.80">
    <property type="entry name" value="Kinase associated domain 1, KA1"/>
    <property type="match status" value="1"/>
</dbReference>
<evidence type="ECO:0000256" key="14">
    <source>
        <dbReference type="SAM" id="MobiDB-lite"/>
    </source>
</evidence>
<comment type="similarity">
    <text evidence="2">Belongs to the protein kinase superfamily. CAMK Ser/Thr protein kinase family. SNF1 subfamily.</text>
</comment>
<evidence type="ECO:0000256" key="5">
    <source>
        <dbReference type="ARBA" id="ARBA00022679"/>
    </source>
</evidence>
<dbReference type="GO" id="GO:0005524">
    <property type="term" value="F:ATP binding"/>
    <property type="evidence" value="ECO:0007669"/>
    <property type="project" value="UniProtKB-UniRule"/>
</dbReference>
<dbReference type="SUPFAM" id="SSF56112">
    <property type="entry name" value="Protein kinase-like (PK-like)"/>
    <property type="match status" value="1"/>
</dbReference>
<protein>
    <recommendedName>
        <fullName evidence="3">non-specific serine/threonine protein kinase</fullName>
        <ecNumber evidence="3">2.7.11.1</ecNumber>
    </recommendedName>
</protein>
<name>A0ABC9BCE0_9POAL</name>
<evidence type="ECO:0000256" key="3">
    <source>
        <dbReference type="ARBA" id="ARBA00012513"/>
    </source>
</evidence>
<dbReference type="Pfam" id="PF00069">
    <property type="entry name" value="Pkinase"/>
    <property type="match status" value="1"/>
</dbReference>
<dbReference type="InterPro" id="IPR000719">
    <property type="entry name" value="Prot_kinase_dom"/>
</dbReference>
<dbReference type="InterPro" id="IPR008271">
    <property type="entry name" value="Ser/Thr_kinase_AS"/>
</dbReference>
<dbReference type="AlphaFoldDB" id="A0ABC9BCE0"/>
<evidence type="ECO:0000256" key="1">
    <source>
        <dbReference type="ARBA" id="ARBA00001936"/>
    </source>
</evidence>
<evidence type="ECO:0000256" key="13">
    <source>
        <dbReference type="RuleBase" id="RU000304"/>
    </source>
</evidence>
<evidence type="ECO:0000256" key="9">
    <source>
        <dbReference type="ARBA" id="ARBA00023211"/>
    </source>
</evidence>
<dbReference type="InterPro" id="IPR018451">
    <property type="entry name" value="NAF/FISL_domain"/>
</dbReference>
<evidence type="ECO:0000256" key="8">
    <source>
        <dbReference type="ARBA" id="ARBA00022840"/>
    </source>
</evidence>
<evidence type="ECO:0000256" key="6">
    <source>
        <dbReference type="ARBA" id="ARBA00022741"/>
    </source>
</evidence>
<dbReference type="PROSITE" id="PS00107">
    <property type="entry name" value="PROTEIN_KINASE_ATP"/>
    <property type="match status" value="1"/>
</dbReference>
<dbReference type="EC" id="2.7.11.1" evidence="3"/>
<proteinExistence type="inferred from homology"/>
<keyword evidence="4 13" id="KW-0723">Serine/threonine-protein kinase</keyword>
<dbReference type="FunFam" id="1.10.510.10:FF:000279">
    <property type="entry name" value="Non-specific serine/threonine protein kinase"/>
    <property type="match status" value="1"/>
</dbReference>
<dbReference type="Proteomes" id="UP001497457">
    <property type="component" value="Chromosome 25rd"/>
</dbReference>
<keyword evidence="6 12" id="KW-0547">Nucleotide-binding</keyword>
<organism evidence="17 18">
    <name type="scientific">Urochloa decumbens</name>
    <dbReference type="NCBI Taxonomy" id="240449"/>
    <lineage>
        <taxon>Eukaryota</taxon>
        <taxon>Viridiplantae</taxon>
        <taxon>Streptophyta</taxon>
        <taxon>Embryophyta</taxon>
        <taxon>Tracheophyta</taxon>
        <taxon>Spermatophyta</taxon>
        <taxon>Magnoliopsida</taxon>
        <taxon>Liliopsida</taxon>
        <taxon>Poales</taxon>
        <taxon>Poaceae</taxon>
        <taxon>PACMAD clade</taxon>
        <taxon>Panicoideae</taxon>
        <taxon>Panicodae</taxon>
        <taxon>Paniceae</taxon>
        <taxon>Melinidinae</taxon>
        <taxon>Urochloa</taxon>
    </lineage>
</organism>
<evidence type="ECO:0000259" key="16">
    <source>
        <dbReference type="PROSITE" id="PS50816"/>
    </source>
</evidence>
<dbReference type="PROSITE" id="PS00108">
    <property type="entry name" value="PROTEIN_KINASE_ST"/>
    <property type="match status" value="1"/>
</dbReference>
<evidence type="ECO:0000313" key="17">
    <source>
        <dbReference type="EMBL" id="CAL4998994.1"/>
    </source>
</evidence>
<keyword evidence="5" id="KW-0808">Transferase</keyword>
<dbReference type="Pfam" id="PF03822">
    <property type="entry name" value="NAF"/>
    <property type="match status" value="1"/>
</dbReference>
<dbReference type="PANTHER" id="PTHR43895">
    <property type="entry name" value="CALCIUM/CALMODULIN-DEPENDENT PROTEIN KINASE KINASE-RELATED"/>
    <property type="match status" value="1"/>
</dbReference>
<accession>A0ABC9BCE0</accession>
<dbReference type="PANTHER" id="PTHR43895:SF149">
    <property type="entry name" value="CBL-INTERACTING PROTEIN KINASE 6"/>
    <property type="match status" value="1"/>
</dbReference>
<dbReference type="InterPro" id="IPR004041">
    <property type="entry name" value="NAF_dom"/>
</dbReference>
<sequence length="464" mass="49607">MGSGGGEGADGEVKPGGVLQGRYELGRVLGRGNFGRVHAARDLRTGRSVAVKVLSKDKVVRAGMMEQIKREIAVMKRVSHPNIVELHEVMATRSTIYLALELVRGGELFARIVRTGRVKEDAARRYFRQLISAVDFCHARGVFHRDLKPENLLIDEEGNLKVVDFGLSALADHARGDGLLHTLCGTPGYVAPEVFRNKGYDGAKADIWSCGVILYVLLAGSLPFPEDNIAAMFKKMSRGDYRCPPWLSTEARRLIPKLLDPNPDSRITIAELVEMPWFKKASVARPVVANAAAAETPAKDGGGDKDEPPETLNAFHLISLSAGFDLSPLFDVEGGSSSSSARGGGGHHHRDGGGGMRFATREPASGVVSRLEEVAARGGGRVRVTKSGARGVRFEGEGRGGPKGRLAVAADIFSVAPSVLVVDVKKDGGDTLEYRSFCSDQLRPALKDIVWAADPAAPAATAVV</sequence>